<dbReference type="RefSeq" id="WP_160594037.1">
    <property type="nucleotide sequence ID" value="NZ_CP047896.1"/>
</dbReference>
<organism evidence="2 3">
    <name type="scientific">Sphingomonas changnyeongensis</name>
    <dbReference type="NCBI Taxonomy" id="2698679"/>
    <lineage>
        <taxon>Bacteria</taxon>
        <taxon>Pseudomonadati</taxon>
        <taxon>Pseudomonadota</taxon>
        <taxon>Alphaproteobacteria</taxon>
        <taxon>Sphingomonadales</taxon>
        <taxon>Sphingomonadaceae</taxon>
        <taxon>Sphingomonas</taxon>
    </lineage>
</organism>
<dbReference type="KEGG" id="schy:GVO57_13985"/>
<sequence length="747" mass="81906">MAMKRGWWFAAAACVAALAGTRASGSGDPGPILDYVTSHALHPIDRAAFAAGNVGIVKPSAPAAVRYLDWRLLTGLETGTDAARALTTPCCGDWQDLTGVWLEARRQVPGLEADYYWVSTERQGPDYTSIPTCFGDAFTTAAATLKARIAAHGATSLWVRAWVDAQDRVFEACSKDGITLPPLDPGAPAWLRADRAYQQAALALYDGRLADAEAAFAAIGRDPTSPWHKLALYLQARTIQRAALTTRESAAFARAHAAIATLAAAPDGTYGRGEVVRMQQVLDYHEHPAALRDRLDRVLNAKTPTPDIAVQFKDYWSLSANQPDKPEAADWIATLGARNREEGLAHATGRWQATHRTAWLVAALGLARPDDAGALPLLRAADRVAADDPAWLTARYHLLRLRIGRVPDATLRPEVDALLARRDLTPSDRNIFLSIRAQLATSLADFTGYALRQPYCKAGAGDCAAVAAEAQLGQRGQDWLGLGDDARMTIDRLPLAERLALGRSARLPTALRLDLTLTNYVRAVLLRRDAAVNETARMLVTLLPQVKADWQRILRTPPGPAKRFAEIFVMTKIPSLRTDLADYARPHGDEASFGGYWDDWFVQLPRGMAPAAFPAAKDYYECRWWDGGAQDDAVDLTCNGRCGEAFPARPASFARPMQAAARSERSAFRRAADLDRGKTGGTTLWEEALAYVTAHPRDPRAGEALYRLNRVGRWGNNHNQLSKRAFRLLHARYPGTVWAQRSPYYYN</sequence>
<keyword evidence="1" id="KW-0732">Signal</keyword>
<reference evidence="2 3" key="1">
    <citation type="submission" date="2020-01" db="EMBL/GenBank/DDBJ databases">
        <title>Sphingomonas sp. C33 whole genome sequece.</title>
        <authorList>
            <person name="Park C."/>
        </authorList>
    </citation>
    <scope>NUCLEOTIDE SEQUENCE [LARGE SCALE GENOMIC DNA]</scope>
    <source>
        <strain evidence="2 3">C33</strain>
        <plasmid evidence="3">pc33</plasmid>
    </source>
</reference>
<name>A0A7Z2NY51_9SPHN</name>
<keyword evidence="2" id="KW-0614">Plasmid</keyword>
<keyword evidence="3" id="KW-1185">Reference proteome</keyword>
<geneLocation type="plasmid" evidence="3">
    <name>pc33</name>
</geneLocation>
<evidence type="ECO:0000313" key="2">
    <source>
        <dbReference type="EMBL" id="QHL92003.1"/>
    </source>
</evidence>
<gene>
    <name evidence="2" type="ORF">GVO57_13985</name>
</gene>
<evidence type="ECO:0000313" key="3">
    <source>
        <dbReference type="Proteomes" id="UP000464468"/>
    </source>
</evidence>
<dbReference type="EMBL" id="CP047896">
    <property type="protein sequence ID" value="QHL92003.1"/>
    <property type="molecule type" value="Genomic_DNA"/>
</dbReference>
<dbReference type="Proteomes" id="UP000464468">
    <property type="component" value="Plasmid pC33"/>
</dbReference>
<feature type="signal peptide" evidence="1">
    <location>
        <begin position="1"/>
        <end position="19"/>
    </location>
</feature>
<protein>
    <submittedName>
        <fullName evidence="2">Uncharacterized protein</fullName>
    </submittedName>
</protein>
<dbReference type="AlphaFoldDB" id="A0A7Z2NY51"/>
<accession>A0A7Z2NY51</accession>
<proteinExistence type="predicted"/>
<evidence type="ECO:0000256" key="1">
    <source>
        <dbReference type="SAM" id="SignalP"/>
    </source>
</evidence>
<feature type="chain" id="PRO_5030670668" evidence="1">
    <location>
        <begin position="20"/>
        <end position="747"/>
    </location>
</feature>